<proteinExistence type="predicted"/>
<evidence type="ECO:0000259" key="5">
    <source>
        <dbReference type="SMART" id="SM00301"/>
    </source>
</evidence>
<keyword evidence="4" id="KW-0539">Nucleus</keyword>
<evidence type="ECO:0000313" key="6">
    <source>
        <dbReference type="EMBL" id="CDP92937.1"/>
    </source>
</evidence>
<sequence>IILSSQIQTSICPKHLFIIIQILWLRINYYVRCVIMPSRTLFCGKCEGHGRQIVLKGNVGPYKDCHCKTVIVIPTFVIIYAIIRRYRSRSSNCSLVLKPVQFQNGNIRLRVYPKFIDGIKFSIKYCECVSIPTDYINNNLVNNPSYLCNFNFPQYIHKEIHQLFFFLINSYKLLS</sequence>
<protein>
    <submittedName>
        <fullName evidence="6">BMA-DMD-7</fullName>
    </submittedName>
</protein>
<dbReference type="InterPro" id="IPR001275">
    <property type="entry name" value="DM_DNA-bd"/>
</dbReference>
<evidence type="ECO:0000256" key="3">
    <source>
        <dbReference type="ARBA" id="ARBA00023125"/>
    </source>
</evidence>
<dbReference type="GO" id="GO:0006355">
    <property type="term" value="P:regulation of DNA-templated transcription"/>
    <property type="evidence" value="ECO:0007669"/>
    <property type="project" value="InterPro"/>
</dbReference>
<organism evidence="6">
    <name type="scientific">Brugia malayi</name>
    <name type="common">Filarial nematode worm</name>
    <dbReference type="NCBI Taxonomy" id="6279"/>
    <lineage>
        <taxon>Eukaryota</taxon>
        <taxon>Metazoa</taxon>
        <taxon>Ecdysozoa</taxon>
        <taxon>Nematoda</taxon>
        <taxon>Chromadorea</taxon>
        <taxon>Rhabditida</taxon>
        <taxon>Spirurina</taxon>
        <taxon>Spiruromorpha</taxon>
        <taxon>Filarioidea</taxon>
        <taxon>Onchocercidae</taxon>
        <taxon>Brugia</taxon>
    </lineage>
</organism>
<dbReference type="EMBL" id="LN856865">
    <property type="protein sequence ID" value="CDP92937.1"/>
    <property type="molecule type" value="Genomic_DNA"/>
</dbReference>
<evidence type="ECO:0000256" key="2">
    <source>
        <dbReference type="ARBA" id="ARBA00022833"/>
    </source>
</evidence>
<keyword evidence="2" id="KW-0862">Zinc</keyword>
<evidence type="ECO:0000313" key="7">
    <source>
        <dbReference type="WormBase" id="Bm4900"/>
    </source>
</evidence>
<evidence type="ECO:0000256" key="1">
    <source>
        <dbReference type="ARBA" id="ARBA00022723"/>
    </source>
</evidence>
<keyword evidence="3" id="KW-0238">DNA-binding</keyword>
<reference evidence="6" key="2">
    <citation type="submission" date="2012-12" db="EMBL/GenBank/DDBJ databases">
        <authorList>
            <person name="Gao Y.W."/>
            <person name="Fan S.T."/>
            <person name="Sun H.T."/>
            <person name="Wang Z."/>
            <person name="Gao X.L."/>
            <person name="Li Y.G."/>
            <person name="Wang T.C."/>
            <person name="Zhang K."/>
            <person name="Xu W.W."/>
            <person name="Yu Z.J."/>
            <person name="Xia X.Z."/>
        </authorList>
    </citation>
    <scope>NUCLEOTIDE SEQUENCE</scope>
    <source>
        <strain evidence="6">FR3</strain>
    </source>
</reference>
<keyword evidence="1" id="KW-0479">Metal-binding</keyword>
<dbReference type="AlphaFoldDB" id="A0A0J9XQJ2"/>
<name>A0A0J9XQJ2_BRUMA</name>
<dbReference type="GO" id="GO:0043565">
    <property type="term" value="F:sequence-specific DNA binding"/>
    <property type="evidence" value="ECO:0007669"/>
    <property type="project" value="InterPro"/>
</dbReference>
<dbReference type="WormBase" id="Bm4900">
    <property type="protein sequence ID" value="BM48244"/>
    <property type="gene ID" value="WBGene00225161"/>
</dbReference>
<evidence type="ECO:0000256" key="4">
    <source>
        <dbReference type="ARBA" id="ARBA00023242"/>
    </source>
</evidence>
<gene>
    <name evidence="6" type="primary">Bma-dmd-7</name>
    <name evidence="7" type="ORF">Bm4900</name>
    <name evidence="6" type="ORF">BM_Bm4900</name>
</gene>
<dbReference type="SMART" id="SM00301">
    <property type="entry name" value="DM"/>
    <property type="match status" value="1"/>
</dbReference>
<dbReference type="InterPro" id="IPR036407">
    <property type="entry name" value="DM_DNA-bd_sf"/>
</dbReference>
<reference evidence="6" key="1">
    <citation type="journal article" date="2007" name="Science">
        <title>Draft genome of the filarial nematode parasite Brugia malayi.</title>
        <authorList>
            <person name="Ghedin E."/>
            <person name="Wang S."/>
            <person name="Spiro D."/>
            <person name="Caler E."/>
            <person name="Zhao Q."/>
            <person name="Crabtree J."/>
            <person name="Allen J.E."/>
            <person name="Delcher A.L."/>
            <person name="Guiliano D.B."/>
            <person name="Miranda-Saavedra D."/>
            <person name="Angiuoli S.V."/>
            <person name="Creasy T."/>
            <person name="Amedeo P."/>
            <person name="Haas B."/>
            <person name="El-Sayed N.M."/>
            <person name="Wortman J.R."/>
            <person name="Feldblyum T."/>
            <person name="Tallon L."/>
            <person name="Schatz M."/>
            <person name="Shumway M."/>
            <person name="Koo H."/>
            <person name="Salzberg S.L."/>
            <person name="Schobel S."/>
            <person name="Pertea M."/>
            <person name="Pop M."/>
            <person name="White O."/>
            <person name="Barton G.J."/>
            <person name="Carlow C.K."/>
            <person name="Crawford M.J."/>
            <person name="Daub J."/>
            <person name="Dimmic M.W."/>
            <person name="Estes C.F."/>
            <person name="Foster J.M."/>
            <person name="Ganatra M."/>
            <person name="Gregory W.F."/>
            <person name="Johnson N.M."/>
            <person name="Jin J."/>
            <person name="Komuniecki R."/>
            <person name="Korf I."/>
            <person name="Kumar S."/>
            <person name="Laney S."/>
            <person name="Li B.W."/>
            <person name="Li W."/>
            <person name="Lindblom T.H."/>
            <person name="Lustigman S."/>
            <person name="Ma D."/>
            <person name="Maina C.V."/>
            <person name="Martin D.M."/>
            <person name="McCarter J.P."/>
            <person name="McReynolds L."/>
            <person name="Mitreva M."/>
            <person name="Nutman T.B."/>
            <person name="Parkinson J."/>
            <person name="Peregrin-Alvarez J.M."/>
            <person name="Poole C."/>
            <person name="Ren Q."/>
            <person name="Saunders L."/>
            <person name="Sluder A.E."/>
            <person name="Smith K."/>
            <person name="Stanke M."/>
            <person name="Unnasch T.R."/>
            <person name="Ware J."/>
            <person name="Wei A.D."/>
            <person name="Weil G."/>
            <person name="Williams D.J."/>
            <person name="Zhang Y."/>
            <person name="Williams S.A."/>
            <person name="Fraser-Liggett C."/>
            <person name="Slatko B."/>
            <person name="Blaxter M.L."/>
            <person name="Scott A.L."/>
        </authorList>
    </citation>
    <scope>NUCLEOTIDE SEQUENCE</scope>
    <source>
        <strain evidence="6">FR3</strain>
    </source>
</reference>
<feature type="non-terminal residue" evidence="6">
    <location>
        <position position="1"/>
    </location>
</feature>
<dbReference type="SUPFAM" id="SSF82927">
    <property type="entry name" value="Cysteine-rich DNA binding domain, (DM domain)"/>
    <property type="match status" value="1"/>
</dbReference>
<accession>A0A0J9XQJ2</accession>
<dbReference type="GO" id="GO:0046872">
    <property type="term" value="F:metal ion binding"/>
    <property type="evidence" value="ECO:0007669"/>
    <property type="project" value="UniProtKB-KW"/>
</dbReference>
<feature type="domain" description="DM" evidence="5">
    <location>
        <begin position="39"/>
        <end position="90"/>
    </location>
</feature>